<dbReference type="InterPro" id="IPR027417">
    <property type="entry name" value="P-loop_NTPase"/>
</dbReference>
<dbReference type="InterPro" id="IPR003959">
    <property type="entry name" value="ATPase_AAA_core"/>
</dbReference>
<evidence type="ECO:0000313" key="2">
    <source>
        <dbReference type="EMBL" id="QDZ75857.1"/>
    </source>
</evidence>
<keyword evidence="2" id="KW-0255">Endonuclease</keyword>
<evidence type="ECO:0000313" key="3">
    <source>
        <dbReference type="Proteomes" id="UP000321735"/>
    </source>
</evidence>
<dbReference type="SMART" id="SM00382">
    <property type="entry name" value="AAA"/>
    <property type="match status" value="1"/>
</dbReference>
<evidence type="ECO:0000259" key="1">
    <source>
        <dbReference type="SMART" id="SM00382"/>
    </source>
</evidence>
<dbReference type="InterPro" id="IPR003593">
    <property type="entry name" value="AAA+_ATPase"/>
</dbReference>
<keyword evidence="2" id="KW-0540">Nuclease</keyword>
<dbReference type="Proteomes" id="UP000321735">
    <property type="component" value="Chromosome"/>
</dbReference>
<dbReference type="SUPFAM" id="SSF52540">
    <property type="entry name" value="P-loop containing nucleoside triphosphate hydrolases"/>
    <property type="match status" value="1"/>
</dbReference>
<dbReference type="InterPro" id="IPR051396">
    <property type="entry name" value="Bact_Antivir_Def_Nuclease"/>
</dbReference>
<dbReference type="GO" id="GO:0004519">
    <property type="term" value="F:endonuclease activity"/>
    <property type="evidence" value="ECO:0007669"/>
    <property type="project" value="UniProtKB-KW"/>
</dbReference>
<gene>
    <name evidence="2" type="ORF">D0437_23375</name>
</gene>
<dbReference type="Gene3D" id="3.40.50.300">
    <property type="entry name" value="P-loop containing nucleotide triphosphate hydrolases"/>
    <property type="match status" value="1"/>
</dbReference>
<dbReference type="Pfam" id="PF13304">
    <property type="entry name" value="AAA_21"/>
    <property type="match status" value="1"/>
</dbReference>
<dbReference type="EMBL" id="CP031778">
    <property type="protein sequence ID" value="QDZ75857.1"/>
    <property type="molecule type" value="Genomic_DNA"/>
</dbReference>
<dbReference type="GO" id="GO:0016887">
    <property type="term" value="F:ATP hydrolysis activity"/>
    <property type="evidence" value="ECO:0007669"/>
    <property type="project" value="InterPro"/>
</dbReference>
<dbReference type="RefSeq" id="WP_061138894.1">
    <property type="nucleotide sequence ID" value="NZ_CP031778.1"/>
</dbReference>
<feature type="domain" description="AAA+ ATPase" evidence="1">
    <location>
        <begin position="25"/>
        <end position="250"/>
    </location>
</feature>
<dbReference type="CDD" id="cd01026">
    <property type="entry name" value="TOPRIM_OLD"/>
    <property type="match status" value="1"/>
</dbReference>
<dbReference type="PANTHER" id="PTHR43581">
    <property type="entry name" value="ATP/GTP PHOSPHATASE"/>
    <property type="match status" value="1"/>
</dbReference>
<accession>A0A9X7LZR7</accession>
<dbReference type="AlphaFoldDB" id="A0A9X7LZR7"/>
<name>A0A9X7LZR7_BACCE</name>
<dbReference type="InterPro" id="IPR034139">
    <property type="entry name" value="TOPRIM_OLD"/>
</dbReference>
<dbReference type="PANTHER" id="PTHR43581:SF2">
    <property type="entry name" value="EXCINUCLEASE ATPASE SUBUNIT"/>
    <property type="match status" value="1"/>
</dbReference>
<dbReference type="GO" id="GO:0005524">
    <property type="term" value="F:ATP binding"/>
    <property type="evidence" value="ECO:0007669"/>
    <property type="project" value="InterPro"/>
</dbReference>
<protein>
    <submittedName>
        <fullName evidence="2">ATP-dependent endonuclease</fullName>
    </submittedName>
</protein>
<organism evidence="2 3">
    <name type="scientific">Bacillus cereus</name>
    <dbReference type="NCBI Taxonomy" id="1396"/>
    <lineage>
        <taxon>Bacteria</taxon>
        <taxon>Bacillati</taxon>
        <taxon>Bacillota</taxon>
        <taxon>Bacilli</taxon>
        <taxon>Bacillales</taxon>
        <taxon>Bacillaceae</taxon>
        <taxon>Bacillus</taxon>
        <taxon>Bacillus cereus group</taxon>
    </lineage>
</organism>
<reference evidence="2 3" key="1">
    <citation type="journal article" date="2019" name="Ecotoxicol. Environ. Saf.">
        <title>Microbial characterization of heavy metal resistant bacterial strains isolated from an electroplating wastewater treatment plant.</title>
        <authorList>
            <person name="Cai X."/>
            <person name="Zheng X."/>
            <person name="Zhang D."/>
            <person name="Iqbal W."/>
            <person name="Liu C."/>
            <person name="Yang B."/>
            <person name="Zhao X."/>
            <person name="Lu X."/>
            <person name="Mao Y."/>
        </authorList>
    </citation>
    <scope>NUCLEOTIDE SEQUENCE [LARGE SCALE GENOMIC DNA]</scope>
    <source>
        <strain evidence="2 3">Co1-1</strain>
    </source>
</reference>
<dbReference type="Pfam" id="PF20469">
    <property type="entry name" value="OLD-like_TOPRIM"/>
    <property type="match status" value="1"/>
</dbReference>
<sequence length="623" mass="71302">MQFPLELKIEIPGFFNSASNPITINEGLTILLGPNGGGKTQFLRELKRQFIKLETNKKVRLLSAGRLFSLENYRSDLDGRHNGVPNYEGASFGSKDMRRHRHTSESLLGDFHTLSLRTDLMVKVRERLISLFKRDIKFHWDSGNLKVEFIAYGEEKISYASAKEASGLLHLVTILAALYDDEVGVLLIDEPELSLHPQYQAFLLREIKNMAGDPSEKNKKLVIISTHSSKLIDIHNIEKIHNIIFFKNTETPPLQISRDRPELKKQKIIELISRIGQAHKEAFFSSKPILVEGHSDMIICNFLNGQLGYNIETSGGYIIPIIGKGEIPAVVKLMSLMGKKPVVLADLDLLADGISFISVFSENEEIKKLMEEKGHNNLHKIARDVYNDFKKFVIENWEDLSKYAMQHNYWKEGLQGEELLKVKLRSSMAIILNLDTADIETFKDERKFHSIRRRLNFLLDSLEKSGCFILRKGTIEEYYQEKSLISSGKPLAATKEIEFLIQQKDDMFIKENYPEVIRLFDFVTDNLEIDETKIIIDFLLAVVTPILNKINKNIDSLEVDTISSHLFNDCNSLFDISILETKGNKSLKVELKSEIMDIEGFPIIFPKGCNPFEVINQNIKRKR</sequence>
<proteinExistence type="predicted"/>
<keyword evidence="2" id="KW-0378">Hydrolase</keyword>